<proteinExistence type="predicted"/>
<dbReference type="AlphaFoldDB" id="A0A2Z7A2C3"/>
<dbReference type="Proteomes" id="UP000250235">
    <property type="component" value="Unassembled WGS sequence"/>
</dbReference>
<dbReference type="EMBL" id="KV019650">
    <property type="protein sequence ID" value="KZV15684.1"/>
    <property type="molecule type" value="Genomic_DNA"/>
</dbReference>
<reference evidence="1 2" key="1">
    <citation type="journal article" date="2015" name="Proc. Natl. Acad. Sci. U.S.A.">
        <title>The resurrection genome of Boea hygrometrica: A blueprint for survival of dehydration.</title>
        <authorList>
            <person name="Xiao L."/>
            <person name="Yang G."/>
            <person name="Zhang L."/>
            <person name="Yang X."/>
            <person name="Zhao S."/>
            <person name="Ji Z."/>
            <person name="Zhou Q."/>
            <person name="Hu M."/>
            <person name="Wang Y."/>
            <person name="Chen M."/>
            <person name="Xu Y."/>
            <person name="Jin H."/>
            <person name="Xiao X."/>
            <person name="Hu G."/>
            <person name="Bao F."/>
            <person name="Hu Y."/>
            <person name="Wan P."/>
            <person name="Li L."/>
            <person name="Deng X."/>
            <person name="Kuang T."/>
            <person name="Xiang C."/>
            <person name="Zhu J.K."/>
            <person name="Oliver M.J."/>
            <person name="He Y."/>
        </authorList>
    </citation>
    <scope>NUCLEOTIDE SEQUENCE [LARGE SCALE GENOMIC DNA]</scope>
    <source>
        <strain evidence="2">cv. XS01</strain>
    </source>
</reference>
<organism evidence="1 2">
    <name type="scientific">Dorcoceras hygrometricum</name>
    <dbReference type="NCBI Taxonomy" id="472368"/>
    <lineage>
        <taxon>Eukaryota</taxon>
        <taxon>Viridiplantae</taxon>
        <taxon>Streptophyta</taxon>
        <taxon>Embryophyta</taxon>
        <taxon>Tracheophyta</taxon>
        <taxon>Spermatophyta</taxon>
        <taxon>Magnoliopsida</taxon>
        <taxon>eudicotyledons</taxon>
        <taxon>Gunneridae</taxon>
        <taxon>Pentapetalae</taxon>
        <taxon>asterids</taxon>
        <taxon>lamiids</taxon>
        <taxon>Lamiales</taxon>
        <taxon>Gesneriaceae</taxon>
        <taxon>Didymocarpoideae</taxon>
        <taxon>Trichosporeae</taxon>
        <taxon>Loxocarpinae</taxon>
        <taxon>Dorcoceras</taxon>
    </lineage>
</organism>
<sequence>MKGAAKTHRLSKGFTTDSAVYHQIIKQWPHCMWKYGSYPFVPHALPAAPSFVAQPNLCHFTHQMSTLVNGTVAGDRWIERAGFVVLNARVRSFWEKPVPCFPPVSVNFWRAGSDLSKDVEYLVQIIVAGTFCLALTKPGESWLLAVSSAVPFCEICEVEFVELRLLGIHRRSTKKKLGEAQAIGTKNI</sequence>
<evidence type="ECO:0000313" key="1">
    <source>
        <dbReference type="EMBL" id="KZV15684.1"/>
    </source>
</evidence>
<name>A0A2Z7A2C3_9LAMI</name>
<accession>A0A2Z7A2C3</accession>
<protein>
    <submittedName>
        <fullName evidence="1">Uncharacterized protein</fullName>
    </submittedName>
</protein>
<gene>
    <name evidence="1" type="ORF">F511_38367</name>
</gene>
<evidence type="ECO:0000313" key="2">
    <source>
        <dbReference type="Proteomes" id="UP000250235"/>
    </source>
</evidence>
<keyword evidence="2" id="KW-1185">Reference proteome</keyword>